<feature type="region of interest" description="Disordered" evidence="1">
    <location>
        <begin position="49"/>
        <end position="106"/>
    </location>
</feature>
<feature type="compositionally biased region" description="Basic and acidic residues" evidence="1">
    <location>
        <begin position="276"/>
        <end position="293"/>
    </location>
</feature>
<organism evidence="4 5">
    <name type="scientific">Cystoisospora suis</name>
    <dbReference type="NCBI Taxonomy" id="483139"/>
    <lineage>
        <taxon>Eukaryota</taxon>
        <taxon>Sar</taxon>
        <taxon>Alveolata</taxon>
        <taxon>Apicomplexa</taxon>
        <taxon>Conoidasida</taxon>
        <taxon>Coccidia</taxon>
        <taxon>Eucoccidiorida</taxon>
        <taxon>Eimeriorina</taxon>
        <taxon>Sarcocystidae</taxon>
        <taxon>Cystoisospora</taxon>
    </lineage>
</organism>
<gene>
    <name evidence="4" type="ORF">CSUI_004295</name>
</gene>
<feature type="compositionally biased region" description="Basic and acidic residues" evidence="1">
    <location>
        <begin position="352"/>
        <end position="404"/>
    </location>
</feature>
<proteinExistence type="predicted"/>
<comment type="caution">
    <text evidence="4">The sequence shown here is derived from an EMBL/GenBank/DDBJ whole genome shotgun (WGS) entry which is preliminary data.</text>
</comment>
<evidence type="ECO:0000256" key="2">
    <source>
        <dbReference type="SAM" id="Phobius"/>
    </source>
</evidence>
<evidence type="ECO:0008006" key="6">
    <source>
        <dbReference type="Google" id="ProtNLM"/>
    </source>
</evidence>
<name>A0A2C6L122_9APIC</name>
<feature type="transmembrane region" description="Helical" evidence="2">
    <location>
        <begin position="174"/>
        <end position="193"/>
    </location>
</feature>
<feature type="region of interest" description="Disordered" evidence="1">
    <location>
        <begin position="135"/>
        <end position="156"/>
    </location>
</feature>
<feature type="transmembrane region" description="Helical" evidence="2">
    <location>
        <begin position="205"/>
        <end position="231"/>
    </location>
</feature>
<keyword evidence="3" id="KW-0732">Signal</keyword>
<keyword evidence="2" id="KW-0812">Transmembrane</keyword>
<feature type="region of interest" description="Disordered" evidence="1">
    <location>
        <begin position="259"/>
        <end position="491"/>
    </location>
</feature>
<evidence type="ECO:0000313" key="5">
    <source>
        <dbReference type="Proteomes" id="UP000221165"/>
    </source>
</evidence>
<feature type="compositionally biased region" description="Basic and acidic residues" evidence="1">
    <location>
        <begin position="301"/>
        <end position="319"/>
    </location>
</feature>
<keyword evidence="2" id="KW-0472">Membrane</keyword>
<feature type="chain" id="PRO_5013310701" description="Transmembrane protein" evidence="3">
    <location>
        <begin position="36"/>
        <end position="491"/>
    </location>
</feature>
<dbReference type="Proteomes" id="UP000221165">
    <property type="component" value="Unassembled WGS sequence"/>
</dbReference>
<dbReference type="EMBL" id="MIGC01001978">
    <property type="protein sequence ID" value="PHJ21858.1"/>
    <property type="molecule type" value="Genomic_DNA"/>
</dbReference>
<evidence type="ECO:0000256" key="1">
    <source>
        <dbReference type="SAM" id="MobiDB-lite"/>
    </source>
</evidence>
<keyword evidence="5" id="KW-1185">Reference proteome</keyword>
<dbReference type="GeneID" id="94427699"/>
<feature type="signal peptide" evidence="3">
    <location>
        <begin position="1"/>
        <end position="35"/>
    </location>
</feature>
<feature type="transmembrane region" description="Helical" evidence="2">
    <location>
        <begin position="106"/>
        <end position="124"/>
    </location>
</feature>
<keyword evidence="2" id="KW-1133">Transmembrane helix</keyword>
<protein>
    <recommendedName>
        <fullName evidence="6">Transmembrane protein</fullName>
    </recommendedName>
</protein>
<dbReference type="RefSeq" id="XP_067923537.1">
    <property type="nucleotide sequence ID" value="XM_068064488.1"/>
</dbReference>
<feature type="compositionally biased region" description="Basic and acidic residues" evidence="1">
    <location>
        <begin position="74"/>
        <end position="91"/>
    </location>
</feature>
<accession>A0A2C6L122</accession>
<feature type="compositionally biased region" description="Basic and acidic residues" evidence="1">
    <location>
        <begin position="463"/>
        <end position="491"/>
    </location>
</feature>
<dbReference type="AlphaFoldDB" id="A0A2C6L122"/>
<dbReference type="VEuPathDB" id="ToxoDB:CSUI_004295"/>
<feature type="compositionally biased region" description="Basic and acidic residues" evidence="1">
    <location>
        <begin position="325"/>
        <end position="336"/>
    </location>
</feature>
<reference evidence="4 5" key="1">
    <citation type="journal article" date="2017" name="Int. J. Parasitol.">
        <title>The genome of the protozoan parasite Cystoisospora suis and a reverse vaccinology approach to identify vaccine candidates.</title>
        <authorList>
            <person name="Palmieri N."/>
            <person name="Shrestha A."/>
            <person name="Ruttkowski B."/>
            <person name="Beck T."/>
            <person name="Vogl C."/>
            <person name="Tomley F."/>
            <person name="Blake D.P."/>
            <person name="Joachim A."/>
        </authorList>
    </citation>
    <scope>NUCLEOTIDE SEQUENCE [LARGE SCALE GENOMIC DNA]</scope>
    <source>
        <strain evidence="4 5">Wien I</strain>
    </source>
</reference>
<evidence type="ECO:0000313" key="4">
    <source>
        <dbReference type="EMBL" id="PHJ21858.1"/>
    </source>
</evidence>
<evidence type="ECO:0000256" key="3">
    <source>
        <dbReference type="SAM" id="SignalP"/>
    </source>
</evidence>
<sequence>MIRRSRHPFFLLFFLAQSDLLGIVILANLLENIPADETNFEGSWDTRTREDLDSQELSAGTAGVPPPTLSPEEPATRDSRQVRRAKTERTVGRYGSRRRSPRRQSGYSKAAGVMLLLAAAGAVWSKRAVEVKTDGVAGTSDEHSESVRPGSSTQQHPVVVEPPLWRKPRLASQVLSLAAYSMALYLLTMPAGPKPEQRPEKIVTIWISAPTLLTMASLLPVTSLPFVALMLGRNRREKEKEEILQGVLDALRADIPSLDSKRKPRTASEREEDDRDEARSTGSKERSKARKAEAGQSTGGKGDKEARSGPKEQQPRRAEPQQPRDLNDEELRERLRSLFPGMQKGRAGARAAAERGRSEAQRPAEARESSSPARGEEAGSEAKERQPRTAEPQPPRDLRDEALRARLQSLFPGMQKGPTEARTAQARGSIEARDSSGAVTGEEAGSEPTEQQRRRAEPQQPRDLNDAALRERLRSLFPAMRDRAEKRAAAE</sequence>